<dbReference type="OrthoDB" id="9801679at2"/>
<feature type="domain" description="5'-Nucleotidase C-terminal" evidence="2">
    <location>
        <begin position="321"/>
        <end position="453"/>
    </location>
</feature>
<gene>
    <name evidence="3" type="ORF">B5F75_01730</name>
</gene>
<keyword evidence="1" id="KW-0547">Nucleotide-binding</keyword>
<dbReference type="Proteomes" id="UP000196368">
    <property type="component" value="Unassembled WGS sequence"/>
</dbReference>
<feature type="signal peptide" evidence="1">
    <location>
        <begin position="1"/>
        <end position="21"/>
    </location>
</feature>
<dbReference type="Pfam" id="PF02872">
    <property type="entry name" value="5_nucleotid_C"/>
    <property type="match status" value="1"/>
</dbReference>
<dbReference type="GO" id="GO:0009166">
    <property type="term" value="P:nucleotide catabolic process"/>
    <property type="evidence" value="ECO:0007669"/>
    <property type="project" value="InterPro"/>
</dbReference>
<comment type="similarity">
    <text evidence="1">Belongs to the 5'-nucleotidase family.</text>
</comment>
<protein>
    <recommendedName>
        <fullName evidence="2">5'-Nucleotidase C-terminal domain-containing protein</fullName>
    </recommendedName>
</protein>
<organism evidence="3 4">
    <name type="scientific">Candidatus Avelusimicrobium gallicola</name>
    <dbReference type="NCBI Taxonomy" id="2562704"/>
    <lineage>
        <taxon>Bacteria</taxon>
        <taxon>Pseudomonadati</taxon>
        <taxon>Elusimicrobiota</taxon>
        <taxon>Elusimicrobia</taxon>
        <taxon>Elusimicrobiales</taxon>
        <taxon>Elusimicrobiaceae</taxon>
        <taxon>Candidatus Avelusimicrobium</taxon>
    </lineage>
</organism>
<name>A0A1Y4DKR3_9BACT</name>
<dbReference type="PANTHER" id="PTHR11575:SF24">
    <property type="entry name" value="5'-NUCLEOTIDASE"/>
    <property type="match status" value="1"/>
</dbReference>
<evidence type="ECO:0000313" key="3">
    <source>
        <dbReference type="EMBL" id="OUO57518.1"/>
    </source>
</evidence>
<accession>A0A1Y4DKR3</accession>
<dbReference type="Gene3D" id="3.90.780.10">
    <property type="entry name" value="5'-Nucleotidase, C-terminal domain"/>
    <property type="match status" value="1"/>
</dbReference>
<reference evidence="4" key="1">
    <citation type="submission" date="2017-04" db="EMBL/GenBank/DDBJ databases">
        <title>Function of individual gut microbiota members based on whole genome sequencing of pure cultures obtained from chicken caecum.</title>
        <authorList>
            <person name="Medvecky M."/>
            <person name="Cejkova D."/>
            <person name="Polansky O."/>
            <person name="Karasova D."/>
            <person name="Kubasova T."/>
            <person name="Cizek A."/>
            <person name="Rychlik I."/>
        </authorList>
    </citation>
    <scope>NUCLEOTIDE SEQUENCE [LARGE SCALE GENOMIC DNA]</scope>
    <source>
        <strain evidence="4">An273</strain>
    </source>
</reference>
<dbReference type="InterPro" id="IPR029052">
    <property type="entry name" value="Metallo-depent_PP-like"/>
</dbReference>
<evidence type="ECO:0000256" key="1">
    <source>
        <dbReference type="RuleBase" id="RU362119"/>
    </source>
</evidence>
<proteinExistence type="inferred from homology"/>
<dbReference type="GO" id="GO:0030288">
    <property type="term" value="C:outer membrane-bounded periplasmic space"/>
    <property type="evidence" value="ECO:0007669"/>
    <property type="project" value="TreeGrafter"/>
</dbReference>
<dbReference type="SUPFAM" id="SSF56300">
    <property type="entry name" value="Metallo-dependent phosphatases"/>
    <property type="match status" value="1"/>
</dbReference>
<feature type="chain" id="PRO_5011833711" description="5'-Nucleotidase C-terminal domain-containing protein" evidence="1">
    <location>
        <begin position="22"/>
        <end position="496"/>
    </location>
</feature>
<dbReference type="SUPFAM" id="SSF55816">
    <property type="entry name" value="5'-nucleotidase (syn. UDP-sugar hydrolase), C-terminal domain"/>
    <property type="match status" value="1"/>
</dbReference>
<dbReference type="PRINTS" id="PR01607">
    <property type="entry name" value="APYRASEFAMLY"/>
</dbReference>
<dbReference type="Gene3D" id="3.60.21.10">
    <property type="match status" value="1"/>
</dbReference>
<dbReference type="PROSITE" id="PS51257">
    <property type="entry name" value="PROKAR_LIPOPROTEIN"/>
    <property type="match status" value="1"/>
</dbReference>
<dbReference type="GO" id="GO:0000166">
    <property type="term" value="F:nucleotide binding"/>
    <property type="evidence" value="ECO:0007669"/>
    <property type="project" value="UniProtKB-KW"/>
</dbReference>
<keyword evidence="1" id="KW-0378">Hydrolase</keyword>
<evidence type="ECO:0000259" key="2">
    <source>
        <dbReference type="Pfam" id="PF02872"/>
    </source>
</evidence>
<keyword evidence="4" id="KW-1185">Reference proteome</keyword>
<keyword evidence="1" id="KW-0732">Signal</keyword>
<sequence length="496" mass="55082">MRGKKLFLLLAVVLLAGGCGREDLTPIDVYYTADVQGFYWSRPEPRWDNREAGGYAVLKNFLQSREGEYLLFDGGSWFGSAPEGTMTKGAYVAELARTLPYTAGTISDKDLVYGWPSLRGIVRELPYPFVVSNLRLENQLPWPLHDYQIRTVNGIKIGIFGLIDPQAINKNKSRLLGLRALDAVETAQQMASLLKEKGVDYIILLSSIGATQKDGLSDTALAEETTGIDLILSSNKDRENAETDQINKTFIVYPGSKLDSVGHIKLLFDKNKQLREITFEDVPLLKETFGEDAAVAKQASALRAATRKKMNARVAEVPVEIPNALAQESALGDLLAQCLHKWARLDGAVINSDSIRSPLPAGTLTEYDLYKTYPYGDNITFITIKGEAFLKAMELSLNAKDNFPQIAGFSVSYAQTPAGRKIRQIVLDNGRIVRPQETYRFAVTDHVLAGGFGHDGFIDSLEFKNTFVEARQIMRSCLYRQKTVQAPARGRWKKVS</sequence>
<dbReference type="EMBL" id="NFJD01000001">
    <property type="protein sequence ID" value="OUO57518.1"/>
    <property type="molecule type" value="Genomic_DNA"/>
</dbReference>
<comment type="caution">
    <text evidence="3">The sequence shown here is derived from an EMBL/GenBank/DDBJ whole genome shotgun (WGS) entry which is preliminary data.</text>
</comment>
<evidence type="ECO:0000313" key="4">
    <source>
        <dbReference type="Proteomes" id="UP000196368"/>
    </source>
</evidence>
<dbReference type="RefSeq" id="WP_087286989.1">
    <property type="nucleotide sequence ID" value="NZ_NFJD01000001.1"/>
</dbReference>
<dbReference type="InterPro" id="IPR036907">
    <property type="entry name" value="5'-Nucleotdase_C_sf"/>
</dbReference>
<dbReference type="GO" id="GO:0016787">
    <property type="term" value="F:hydrolase activity"/>
    <property type="evidence" value="ECO:0007669"/>
    <property type="project" value="UniProtKB-KW"/>
</dbReference>
<dbReference type="AlphaFoldDB" id="A0A1Y4DKR3"/>
<dbReference type="InterPro" id="IPR006179">
    <property type="entry name" value="5_nucleotidase/apyrase"/>
</dbReference>
<dbReference type="PANTHER" id="PTHR11575">
    <property type="entry name" value="5'-NUCLEOTIDASE-RELATED"/>
    <property type="match status" value="1"/>
</dbReference>
<dbReference type="InterPro" id="IPR008334">
    <property type="entry name" value="5'-Nucleotdase_C"/>
</dbReference>